<feature type="region of interest" description="Disordered" evidence="1">
    <location>
        <begin position="1"/>
        <end position="34"/>
    </location>
</feature>
<keyword evidence="3" id="KW-1185">Reference proteome</keyword>
<evidence type="ECO:0000313" key="2">
    <source>
        <dbReference type="EMBL" id="KAK7870247.1"/>
    </source>
</evidence>
<accession>A0AAN9VYP4</accession>
<evidence type="ECO:0000256" key="1">
    <source>
        <dbReference type="SAM" id="MobiDB-lite"/>
    </source>
</evidence>
<comment type="caution">
    <text evidence="2">The sequence shown here is derived from an EMBL/GenBank/DDBJ whole genome shotgun (WGS) entry which is preliminary data.</text>
</comment>
<feature type="region of interest" description="Disordered" evidence="1">
    <location>
        <begin position="73"/>
        <end position="138"/>
    </location>
</feature>
<evidence type="ECO:0000313" key="3">
    <source>
        <dbReference type="Proteomes" id="UP001378592"/>
    </source>
</evidence>
<name>A0AAN9VYP4_9ORTH</name>
<proteinExistence type="predicted"/>
<gene>
    <name evidence="2" type="ORF">R5R35_000977</name>
</gene>
<organism evidence="2 3">
    <name type="scientific">Gryllus longicercus</name>
    <dbReference type="NCBI Taxonomy" id="2509291"/>
    <lineage>
        <taxon>Eukaryota</taxon>
        <taxon>Metazoa</taxon>
        <taxon>Ecdysozoa</taxon>
        <taxon>Arthropoda</taxon>
        <taxon>Hexapoda</taxon>
        <taxon>Insecta</taxon>
        <taxon>Pterygota</taxon>
        <taxon>Neoptera</taxon>
        <taxon>Polyneoptera</taxon>
        <taxon>Orthoptera</taxon>
        <taxon>Ensifera</taxon>
        <taxon>Gryllidea</taxon>
        <taxon>Grylloidea</taxon>
        <taxon>Gryllidae</taxon>
        <taxon>Gryllinae</taxon>
        <taxon>Gryllus</taxon>
    </lineage>
</organism>
<protein>
    <submittedName>
        <fullName evidence="2">Uncharacterized protein</fullName>
    </submittedName>
</protein>
<feature type="compositionally biased region" description="Polar residues" evidence="1">
    <location>
        <begin position="96"/>
        <end position="108"/>
    </location>
</feature>
<dbReference type="EMBL" id="JAZDUA010000061">
    <property type="protein sequence ID" value="KAK7870247.1"/>
    <property type="molecule type" value="Genomic_DNA"/>
</dbReference>
<dbReference type="Proteomes" id="UP001378592">
    <property type="component" value="Unassembled WGS sequence"/>
</dbReference>
<dbReference type="AlphaFoldDB" id="A0AAN9VYP4"/>
<reference evidence="2 3" key="1">
    <citation type="submission" date="2024-03" db="EMBL/GenBank/DDBJ databases">
        <title>The genome assembly and annotation of the cricket Gryllus longicercus Weissman &amp; Gray.</title>
        <authorList>
            <person name="Szrajer S."/>
            <person name="Gray D."/>
            <person name="Ylla G."/>
        </authorList>
    </citation>
    <scope>NUCLEOTIDE SEQUENCE [LARGE SCALE GENOMIC DNA]</scope>
    <source>
        <strain evidence="2">DAG 2021-001</strain>
        <tissue evidence="2">Whole body minus gut</tissue>
    </source>
</reference>
<sequence>MAGASPKSRPVITYGQRESHGRWEGAEEEEGEPLGVVAAHGGLREASARDVDTSSHQPPATCLPRAVANARTSAPRVRSAAPNASALMTAPAGQARQRTLPVTPQSHANARKESPVDVLRPLAYASRPEDKLSMASNN</sequence>